<dbReference type="EMBL" id="NHYE01005214">
    <property type="protein sequence ID" value="PPQ75927.1"/>
    <property type="molecule type" value="Genomic_DNA"/>
</dbReference>
<dbReference type="InterPro" id="IPR012338">
    <property type="entry name" value="Beta-lactam/transpept-like"/>
</dbReference>
<gene>
    <name evidence="2" type="ORF">CVT26_006379</name>
</gene>
<dbReference type="Gene3D" id="3.40.710.10">
    <property type="entry name" value="DD-peptidase/beta-lactamase superfamily"/>
    <property type="match status" value="1"/>
</dbReference>
<accession>A0A409WBN0</accession>
<sequence length="406" mass="44981">MTTLSSQGKQDLDNYINELLAAKRLPGFILGVSNTEEEIYFHGGGLRIVNDDASGQVNPDSVFWVCSETKLVTYIAALKLIEQGKLSKDTLVADYLPQLSNPVILDDVQNPKNFKPATTPIAVKHLLNHSSGLFYPLPPDGSLNDGYTNKEMHAAEDPYAAWFKTIQGDLPGVPLKFEPGTDFAYGLSADVLGFVIEKVTGQSLEQVFQENIFKPLGMTSSSFYLTPNLRERLVNLTWREKDGTLVPFAGQVRIIEQDPAKVKLHLGGVGLYSTERDWLKLLRHILQIKTGKAVSNPILKKETVEEIWVPSLPETGEKTMSAFTDLPNWGPNTQFGTAMGLITKDWPNRRKKGTGFWSGWAGLEFFVDPGSGIALAFGIQILPWGDQELWKAWPKLESLVYSALAV</sequence>
<feature type="domain" description="Beta-lactamase-related" evidence="1">
    <location>
        <begin position="12"/>
        <end position="381"/>
    </location>
</feature>
<dbReference type="AlphaFoldDB" id="A0A409WBN0"/>
<dbReference type="Pfam" id="PF00144">
    <property type="entry name" value="Beta-lactamase"/>
    <property type="match status" value="1"/>
</dbReference>
<keyword evidence="3" id="KW-1185">Reference proteome</keyword>
<dbReference type="STRING" id="231916.A0A409WBN0"/>
<dbReference type="SUPFAM" id="SSF56601">
    <property type="entry name" value="beta-lactamase/transpeptidase-like"/>
    <property type="match status" value="1"/>
</dbReference>
<dbReference type="Proteomes" id="UP000284706">
    <property type="component" value="Unassembled WGS sequence"/>
</dbReference>
<evidence type="ECO:0000259" key="1">
    <source>
        <dbReference type="Pfam" id="PF00144"/>
    </source>
</evidence>
<dbReference type="InterPro" id="IPR050789">
    <property type="entry name" value="Diverse_Enzym_Activities"/>
</dbReference>
<dbReference type="InParanoid" id="A0A409WBN0"/>
<dbReference type="PANTHER" id="PTHR43283">
    <property type="entry name" value="BETA-LACTAMASE-RELATED"/>
    <property type="match status" value="1"/>
</dbReference>
<reference evidence="2 3" key="1">
    <citation type="journal article" date="2018" name="Evol. Lett.">
        <title>Horizontal gene cluster transfer increased hallucinogenic mushroom diversity.</title>
        <authorList>
            <person name="Reynolds H.T."/>
            <person name="Vijayakumar V."/>
            <person name="Gluck-Thaler E."/>
            <person name="Korotkin H.B."/>
            <person name="Matheny P.B."/>
            <person name="Slot J.C."/>
        </authorList>
    </citation>
    <scope>NUCLEOTIDE SEQUENCE [LARGE SCALE GENOMIC DNA]</scope>
    <source>
        <strain evidence="2 3">SRW20</strain>
    </source>
</reference>
<evidence type="ECO:0000313" key="3">
    <source>
        <dbReference type="Proteomes" id="UP000284706"/>
    </source>
</evidence>
<dbReference type="InterPro" id="IPR001466">
    <property type="entry name" value="Beta-lactam-related"/>
</dbReference>
<comment type="caution">
    <text evidence="2">The sequence shown here is derived from an EMBL/GenBank/DDBJ whole genome shotgun (WGS) entry which is preliminary data.</text>
</comment>
<evidence type="ECO:0000313" key="2">
    <source>
        <dbReference type="EMBL" id="PPQ75927.1"/>
    </source>
</evidence>
<dbReference type="OrthoDB" id="428260at2759"/>
<proteinExistence type="predicted"/>
<protein>
    <recommendedName>
        <fullName evidence="1">Beta-lactamase-related domain-containing protein</fullName>
    </recommendedName>
</protein>
<name>A0A409WBN0_9AGAR</name>
<organism evidence="2 3">
    <name type="scientific">Gymnopilus dilepis</name>
    <dbReference type="NCBI Taxonomy" id="231916"/>
    <lineage>
        <taxon>Eukaryota</taxon>
        <taxon>Fungi</taxon>
        <taxon>Dikarya</taxon>
        <taxon>Basidiomycota</taxon>
        <taxon>Agaricomycotina</taxon>
        <taxon>Agaricomycetes</taxon>
        <taxon>Agaricomycetidae</taxon>
        <taxon>Agaricales</taxon>
        <taxon>Agaricineae</taxon>
        <taxon>Hymenogastraceae</taxon>
        <taxon>Gymnopilus</taxon>
    </lineage>
</organism>
<dbReference type="PANTHER" id="PTHR43283:SF3">
    <property type="entry name" value="BETA-LACTAMASE FAMILY PROTEIN (AFU_ORTHOLOGUE AFUA_5G07500)"/>
    <property type="match status" value="1"/>
</dbReference>